<gene>
    <name evidence="4" type="ORF">NHN17_15950</name>
</gene>
<feature type="region of interest" description="Disordered" evidence="1">
    <location>
        <begin position="165"/>
        <end position="186"/>
    </location>
</feature>
<dbReference type="RefSeq" id="WP_255043613.1">
    <property type="nucleotide sequence ID" value="NZ_JANEYT010000039.1"/>
</dbReference>
<evidence type="ECO:0000313" key="5">
    <source>
        <dbReference type="Proteomes" id="UP001524460"/>
    </source>
</evidence>
<comment type="caution">
    <text evidence="4">The sequence shown here is derived from an EMBL/GenBank/DDBJ whole genome shotgun (WGS) entry which is preliminary data.</text>
</comment>
<feature type="compositionally biased region" description="Low complexity" evidence="1">
    <location>
        <begin position="165"/>
        <end position="183"/>
    </location>
</feature>
<evidence type="ECO:0000256" key="1">
    <source>
        <dbReference type="SAM" id="MobiDB-lite"/>
    </source>
</evidence>
<proteinExistence type="predicted"/>
<accession>A0ABT1N783</accession>
<feature type="compositionally biased region" description="Polar residues" evidence="1">
    <location>
        <begin position="1"/>
        <end position="10"/>
    </location>
</feature>
<protein>
    <submittedName>
        <fullName evidence="4">AsmA family protein</fullName>
    </submittedName>
</protein>
<organism evidence="4 5">
    <name type="scientific">Photobacterium pectinilyticum</name>
    <dbReference type="NCBI Taxonomy" id="2906793"/>
    <lineage>
        <taxon>Bacteria</taxon>
        <taxon>Pseudomonadati</taxon>
        <taxon>Pseudomonadota</taxon>
        <taxon>Gammaproteobacteria</taxon>
        <taxon>Vibrionales</taxon>
        <taxon>Vibrionaceae</taxon>
        <taxon>Photobacterium</taxon>
    </lineage>
</organism>
<feature type="transmembrane region" description="Helical" evidence="2">
    <location>
        <begin position="40"/>
        <end position="60"/>
    </location>
</feature>
<sequence length="1325" mass="144743">MRPENNNHAANAQPKSPAALTSTATPTKTVKSPLKKISKWVGLGLLTPTAIITAALAVGIQVDLTPYRDDINQWLTTNLDRETHIDGKMGLVLSFRPEVHLEGVHIDNIDAFERQPMLASGKINAKVAVLPLLKRTLAVDYLELENINLHLAKAHNGQTNWLLGAPTSASSTDDSADGNSANSHPADEGSAFKLALTDRISASNLSVVFEDQSQSQYFDWYLDSLNLSQPGNEWEFTAKGAMLGQPYDIQLTGDLEQLINQQTGKVKARGSFAGAELNIDADTSDSLNADISLQWQDTGPIEAMFGLDVKHAAPLTVTTHVNANTSTITISDLIIDSPITHGAGYLDIELGEHNVIDGELNIPLIDLRPWLQPAPQPMMRAFAAPPQQSPLQRALEQWLEKTTTRVDLSIDEIKGLGTPVERLSLSVNGKAGVLSAPMTADIAEVPFRGKASLDATGWVSNLDIRLGAEQSPLGEMAHWITGIPYSRGHLDRAELAVTTNGTKLSEWLERAELSLAVDKALVEWGSEASFSIDQARLNAGINRQFTSDIQGQLMGIPAHIQAQAGTLQDIMMGRDWPTTLTFDSPAISVEAKGLLKHTRWEEGSWFDLKVNSDNASLLNPWLGTQTNISGTINIDGKLNYQNGWIDLAMPNLALLESYGDVTLRWQPDQQRPFLVMDAQFSQLDFTQFGQFINDDELPQVEQTVPTQGVNLDVPLLGSELVIADADLTFRADKLKWADQQLDNLSFSGQVRDGKMNKAPISASFAGSTYKGDLTLGVDAANIDAELNLAVNQPDIGAILSRFDVTDDFDMRLDRAELAVSLSGRSILELMEHTEVDAALVGGHANIADSYTGKALTVKLDQGRFVTGPDTATRLTINGMAAGKAASFKLSSISLKEANDGRSTLPVSLAANLGDMRFDASSNLSLPIDPRALNLTFEVFTPNLDRLEPFSDIDLPPYGPITLAASLSMDNKGYHLNDMKVQVNDSQLTGKGAWLPPLKAEQRPRLELAFRAPYIQLDDFKVGDWQAWEKESTSDTNQPLDDNQNTALISTDGLDILNTNFSLDVDEVRSGEDWLGAGQLHWALENGVFNLKPMTIQLPGGNVEMTSQIKAQGDMFDIQLNGHVENFDYGVLARRLAPESGMYGNISTQFNLTSLANSPDSLMNNANGFIGFAAWPQEFESDLIDLWAVSLTDAIIPNFTNNDPSVLNCVAAGLDIKQGTMSQRDLLLDTTRIQVNGKFDASYANRDFALYLRPQSKRAQIFSLQTPVEVFGKFEDFDFSVPLSAIMETSVRFTTSPVVSPLRWLVEKPIAQDGSHQCELIWQGQS</sequence>
<keyword evidence="2" id="KW-1133">Transmembrane helix</keyword>
<feature type="domain" description="AsmA" evidence="3">
    <location>
        <begin position="960"/>
        <end position="1169"/>
    </location>
</feature>
<dbReference type="PANTHER" id="PTHR30441">
    <property type="entry name" value="DUF748 DOMAIN-CONTAINING PROTEIN"/>
    <property type="match status" value="1"/>
</dbReference>
<evidence type="ECO:0000256" key="2">
    <source>
        <dbReference type="SAM" id="Phobius"/>
    </source>
</evidence>
<dbReference type="InterPro" id="IPR007844">
    <property type="entry name" value="AsmA"/>
</dbReference>
<evidence type="ECO:0000259" key="3">
    <source>
        <dbReference type="Pfam" id="PF05170"/>
    </source>
</evidence>
<keyword evidence="2" id="KW-0472">Membrane</keyword>
<keyword evidence="5" id="KW-1185">Reference proteome</keyword>
<evidence type="ECO:0000313" key="4">
    <source>
        <dbReference type="EMBL" id="MCQ1059546.1"/>
    </source>
</evidence>
<feature type="compositionally biased region" description="Low complexity" evidence="1">
    <location>
        <begin position="14"/>
        <end position="27"/>
    </location>
</feature>
<dbReference type="Proteomes" id="UP001524460">
    <property type="component" value="Unassembled WGS sequence"/>
</dbReference>
<dbReference type="EMBL" id="JANEYT010000039">
    <property type="protein sequence ID" value="MCQ1059546.1"/>
    <property type="molecule type" value="Genomic_DNA"/>
</dbReference>
<reference evidence="4 5" key="1">
    <citation type="submission" date="2022-07" db="EMBL/GenBank/DDBJ databases">
        <title>Photobacterium pectinilyticum sp. nov., a marine bacterium isolated from surface seawater of Qingdao offshore.</title>
        <authorList>
            <person name="Wang X."/>
        </authorList>
    </citation>
    <scope>NUCLEOTIDE SEQUENCE [LARGE SCALE GENOMIC DNA]</scope>
    <source>
        <strain evidence="4 5">ZSDE20</strain>
    </source>
</reference>
<name>A0ABT1N783_9GAMM</name>
<dbReference type="Pfam" id="PF05170">
    <property type="entry name" value="AsmA"/>
    <property type="match status" value="2"/>
</dbReference>
<keyword evidence="2" id="KW-0812">Transmembrane</keyword>
<dbReference type="InterPro" id="IPR052894">
    <property type="entry name" value="AsmA-related"/>
</dbReference>
<dbReference type="PANTHER" id="PTHR30441:SF8">
    <property type="entry name" value="DUF748 DOMAIN-CONTAINING PROTEIN"/>
    <property type="match status" value="1"/>
</dbReference>
<feature type="region of interest" description="Disordered" evidence="1">
    <location>
        <begin position="1"/>
        <end position="27"/>
    </location>
</feature>
<feature type="domain" description="AsmA" evidence="3">
    <location>
        <begin position="36"/>
        <end position="218"/>
    </location>
</feature>